<dbReference type="PANTHER" id="PTHR11203:SF37">
    <property type="entry name" value="INTEGRATOR COMPLEX SUBUNIT 11"/>
    <property type="match status" value="1"/>
</dbReference>
<dbReference type="InterPro" id="IPR036866">
    <property type="entry name" value="RibonucZ/Hydroxyglut_hydro"/>
</dbReference>
<dbReference type="InterPro" id="IPR001279">
    <property type="entry name" value="Metallo-B-lactamas"/>
</dbReference>
<keyword evidence="5" id="KW-1185">Reference proteome</keyword>
<dbReference type="SUPFAM" id="SSF56281">
    <property type="entry name" value="Metallo-hydrolase/oxidoreductase"/>
    <property type="match status" value="1"/>
</dbReference>
<dbReference type="OrthoDB" id="2971563at2"/>
<dbReference type="InterPro" id="IPR050698">
    <property type="entry name" value="MBL"/>
</dbReference>
<sequence length="458" mass="49677">MTRPTTLTFLGAAGTVTGSKFLVESDDQRLLVDSGLFQGDRAWRRRNWEPLAVPPASIDAVVVTHAHLDHTGYLPILARDGFEGPIVCSEETAQLLRIVLLDAAHLQEQEAQWARESRVSKHADPRPLFDTADAERALGLLRPVPGSEPVTAGPASVVLRRAGHILGSRFAEVTIDGRTTAFSGDLGRPDHPLLEPPEALGSVDQVVVESTYGNRHHDAFGEDELAAVLTRTLRRGGTALMPAFAVDRTALLLHVLRGLVHDGRVPDVPVYVDSPMALAALDVYRAALRPGGDFRPSVVADPRPFDPGRLKLVHDPGESQRLNDPRHPCILISASGMAEGGRVLHHLEHQLPRSHNTVVLTGYQVSGTRGRQLADGAKQIKIHGRYVPVRAEVANVRGFSAHADSSQLLDWVSGAGSPECVYVVHGEAHAAEALADKVRDKLGWTSVVPRHEERVLLR</sequence>
<dbReference type="GO" id="GO:0016787">
    <property type="term" value="F:hydrolase activity"/>
    <property type="evidence" value="ECO:0007669"/>
    <property type="project" value="UniProtKB-KW"/>
</dbReference>
<dbReference type="SMART" id="SM01027">
    <property type="entry name" value="Beta-Casp"/>
    <property type="match status" value="1"/>
</dbReference>
<evidence type="ECO:0000259" key="3">
    <source>
        <dbReference type="SMART" id="SM01027"/>
    </source>
</evidence>
<evidence type="ECO:0000259" key="2">
    <source>
        <dbReference type="SMART" id="SM00849"/>
    </source>
</evidence>
<evidence type="ECO:0000313" key="4">
    <source>
        <dbReference type="EMBL" id="QBX54654.1"/>
    </source>
</evidence>
<name>A0A4P7IC34_9ACTN</name>
<dbReference type="CDD" id="cd16295">
    <property type="entry name" value="TTHA0252-CPSF-like_MBL-fold"/>
    <property type="match status" value="1"/>
</dbReference>
<dbReference type="SMART" id="SM00849">
    <property type="entry name" value="Lactamase_B"/>
    <property type="match status" value="1"/>
</dbReference>
<dbReference type="Gene3D" id="3.60.15.10">
    <property type="entry name" value="Ribonuclease Z/Hydroxyacylglutathione hydrolase-like"/>
    <property type="match status" value="1"/>
</dbReference>
<feature type="domain" description="Metallo-beta-lactamase" evidence="2">
    <location>
        <begin position="17"/>
        <end position="240"/>
    </location>
</feature>
<dbReference type="EMBL" id="CP038436">
    <property type="protein sequence ID" value="QBX54654.1"/>
    <property type="molecule type" value="Genomic_DNA"/>
</dbReference>
<proteinExistence type="predicted"/>
<organism evidence="4 5">
    <name type="scientific">Nocardioides seonyuensis</name>
    <dbReference type="NCBI Taxonomy" id="2518371"/>
    <lineage>
        <taxon>Bacteria</taxon>
        <taxon>Bacillati</taxon>
        <taxon>Actinomycetota</taxon>
        <taxon>Actinomycetes</taxon>
        <taxon>Propionibacteriales</taxon>
        <taxon>Nocardioidaceae</taxon>
        <taxon>Nocardioides</taxon>
    </lineage>
</organism>
<dbReference type="KEGG" id="nsn:EXE58_03685"/>
<dbReference type="PANTHER" id="PTHR11203">
    <property type="entry name" value="CLEAVAGE AND POLYADENYLATION SPECIFICITY FACTOR FAMILY MEMBER"/>
    <property type="match status" value="1"/>
</dbReference>
<gene>
    <name evidence="4" type="ORF">EXE58_03685</name>
</gene>
<dbReference type="AlphaFoldDB" id="A0A4P7IC34"/>
<evidence type="ECO:0000256" key="1">
    <source>
        <dbReference type="ARBA" id="ARBA00022801"/>
    </source>
</evidence>
<dbReference type="InterPro" id="IPR011108">
    <property type="entry name" value="RMMBL"/>
</dbReference>
<keyword evidence="1 4" id="KW-0378">Hydrolase</keyword>
<dbReference type="Pfam" id="PF00753">
    <property type="entry name" value="Lactamase_B"/>
    <property type="match status" value="1"/>
</dbReference>
<dbReference type="GO" id="GO:0004521">
    <property type="term" value="F:RNA endonuclease activity"/>
    <property type="evidence" value="ECO:0007669"/>
    <property type="project" value="TreeGrafter"/>
</dbReference>
<protein>
    <submittedName>
        <fullName evidence="4">MBL fold metallo-hydrolase</fullName>
    </submittedName>
</protein>
<dbReference type="InterPro" id="IPR022712">
    <property type="entry name" value="Beta_Casp"/>
</dbReference>
<dbReference type="Pfam" id="PF07521">
    <property type="entry name" value="RMMBL"/>
    <property type="match status" value="1"/>
</dbReference>
<dbReference type="Proteomes" id="UP000294853">
    <property type="component" value="Chromosome"/>
</dbReference>
<evidence type="ECO:0000313" key="5">
    <source>
        <dbReference type="Proteomes" id="UP000294853"/>
    </source>
</evidence>
<dbReference type="RefSeq" id="WP_135266626.1">
    <property type="nucleotide sequence ID" value="NZ_CP038436.1"/>
</dbReference>
<accession>A0A4P7IC34</accession>
<reference evidence="4 5" key="1">
    <citation type="submission" date="2019-03" db="EMBL/GenBank/DDBJ databases">
        <title>Three New Species of Nocardioides, Nocardioides euryhalodurans sp. nov., Nocardioides seonyuensis sp. nov. and Nocardioides eburneoflavus sp. nov. Iolated from Soil.</title>
        <authorList>
            <person name="Roh S.G."/>
            <person name="Lee C."/>
            <person name="Kim M.-K."/>
            <person name="Kim S.B."/>
        </authorList>
    </citation>
    <scope>NUCLEOTIDE SEQUENCE [LARGE SCALE GENOMIC DNA]</scope>
    <source>
        <strain evidence="4 5">MMS17-SY207-3</strain>
    </source>
</reference>
<dbReference type="Pfam" id="PF10996">
    <property type="entry name" value="Beta-Casp"/>
    <property type="match status" value="1"/>
</dbReference>
<feature type="domain" description="Beta-Casp" evidence="3">
    <location>
        <begin position="249"/>
        <end position="373"/>
    </location>
</feature>
<dbReference type="Gene3D" id="3.40.50.10890">
    <property type="match status" value="1"/>
</dbReference>